<dbReference type="EMBL" id="RFFG01000102">
    <property type="protein sequence ID" value="RMI37636.1"/>
    <property type="molecule type" value="Genomic_DNA"/>
</dbReference>
<dbReference type="CDD" id="cd19753">
    <property type="entry name" value="Mb-like_oxidoreductase"/>
    <property type="match status" value="1"/>
</dbReference>
<feature type="region of interest" description="Disordered" evidence="11">
    <location>
        <begin position="310"/>
        <end position="329"/>
    </location>
</feature>
<dbReference type="InterPro" id="IPR009050">
    <property type="entry name" value="Globin-like_sf"/>
</dbReference>
<evidence type="ECO:0000259" key="12">
    <source>
        <dbReference type="PROSITE" id="PS01033"/>
    </source>
</evidence>
<dbReference type="InterPro" id="IPR017938">
    <property type="entry name" value="Riboflavin_synthase-like_b-brl"/>
</dbReference>
<comment type="cofactor">
    <cofactor evidence="2">
        <name>FAD</name>
        <dbReference type="ChEBI" id="CHEBI:57692"/>
    </cofactor>
</comment>
<dbReference type="OrthoDB" id="3213438at2"/>
<keyword evidence="5" id="KW-0479">Metal-binding</keyword>
<keyword evidence="5" id="KW-0001">2Fe-2S</keyword>
<dbReference type="Gene3D" id="1.10.490.10">
    <property type="entry name" value="Globins"/>
    <property type="match status" value="1"/>
</dbReference>
<comment type="catalytic activity">
    <reaction evidence="10">
        <text>2 nitric oxide + NADPH + 2 O2 = 2 nitrate + NADP(+) + H(+)</text>
        <dbReference type="Rhea" id="RHEA:19465"/>
        <dbReference type="ChEBI" id="CHEBI:15378"/>
        <dbReference type="ChEBI" id="CHEBI:15379"/>
        <dbReference type="ChEBI" id="CHEBI:16480"/>
        <dbReference type="ChEBI" id="CHEBI:17632"/>
        <dbReference type="ChEBI" id="CHEBI:57783"/>
        <dbReference type="ChEBI" id="CHEBI:58349"/>
        <dbReference type="EC" id="1.14.12.17"/>
    </reaction>
</comment>
<comment type="cofactor">
    <cofactor evidence="1">
        <name>heme b</name>
        <dbReference type="ChEBI" id="CHEBI:60344"/>
    </cofactor>
</comment>
<evidence type="ECO:0000256" key="9">
    <source>
        <dbReference type="ARBA" id="ARBA00048649"/>
    </source>
</evidence>
<dbReference type="PANTHER" id="PTHR47354">
    <property type="entry name" value="NADH OXIDOREDUCTASE HCR"/>
    <property type="match status" value="1"/>
</dbReference>
<comment type="caution">
    <text evidence="14">The sequence shown here is derived from an EMBL/GenBank/DDBJ whole genome shotgun (WGS) entry which is preliminary data.</text>
</comment>
<dbReference type="PROSITE" id="PS01033">
    <property type="entry name" value="GLOBIN"/>
    <property type="match status" value="1"/>
</dbReference>
<organism evidence="14 15">
    <name type="scientific">Actinomadura harenae</name>
    <dbReference type="NCBI Taxonomy" id="2483351"/>
    <lineage>
        <taxon>Bacteria</taxon>
        <taxon>Bacillati</taxon>
        <taxon>Actinomycetota</taxon>
        <taxon>Actinomycetes</taxon>
        <taxon>Streptosporangiales</taxon>
        <taxon>Thermomonosporaceae</taxon>
        <taxon>Actinomadura</taxon>
    </lineage>
</organism>
<evidence type="ECO:0000313" key="14">
    <source>
        <dbReference type="EMBL" id="RMI37636.1"/>
    </source>
</evidence>
<dbReference type="EC" id="1.14.12.17" evidence="4"/>
<dbReference type="InterPro" id="IPR000971">
    <property type="entry name" value="Globin"/>
</dbReference>
<evidence type="ECO:0000256" key="5">
    <source>
        <dbReference type="ARBA" id="ARBA00022714"/>
    </source>
</evidence>
<proteinExistence type="inferred from homology"/>
<gene>
    <name evidence="14" type="ORF">EBO15_35240</name>
</gene>
<dbReference type="PRINTS" id="PR00410">
    <property type="entry name" value="PHEHYDRXLASE"/>
</dbReference>
<dbReference type="InterPro" id="IPR039261">
    <property type="entry name" value="FNR_nucleotide-bd"/>
</dbReference>
<feature type="domain" description="FAD-binding FR-type" evidence="13">
    <location>
        <begin position="140"/>
        <end position="240"/>
    </location>
</feature>
<evidence type="ECO:0000256" key="10">
    <source>
        <dbReference type="ARBA" id="ARBA00049433"/>
    </source>
</evidence>
<dbReference type="InterPro" id="IPR001433">
    <property type="entry name" value="OxRdtase_FAD/NAD-bd"/>
</dbReference>
<keyword evidence="15" id="KW-1185">Reference proteome</keyword>
<dbReference type="GO" id="GO:0020037">
    <property type="term" value="F:heme binding"/>
    <property type="evidence" value="ECO:0007669"/>
    <property type="project" value="InterPro"/>
</dbReference>
<feature type="region of interest" description="Disordered" evidence="11">
    <location>
        <begin position="395"/>
        <end position="452"/>
    </location>
</feature>
<keyword evidence="6" id="KW-0521">NADP</keyword>
<name>A0A3M2LKK2_9ACTN</name>
<keyword evidence="5" id="KW-0408">Iron</keyword>
<dbReference type="GO" id="GO:0019825">
    <property type="term" value="F:oxygen binding"/>
    <property type="evidence" value="ECO:0007669"/>
    <property type="project" value="InterPro"/>
</dbReference>
<evidence type="ECO:0000256" key="1">
    <source>
        <dbReference type="ARBA" id="ARBA00001970"/>
    </source>
</evidence>
<dbReference type="GO" id="GO:0008941">
    <property type="term" value="F:nitric oxide dioxygenase NAD(P)H activity"/>
    <property type="evidence" value="ECO:0007669"/>
    <property type="project" value="UniProtKB-EC"/>
</dbReference>
<dbReference type="Pfam" id="PF00970">
    <property type="entry name" value="FAD_binding_6"/>
    <property type="match status" value="1"/>
</dbReference>
<dbReference type="Pfam" id="PF00042">
    <property type="entry name" value="Globin"/>
    <property type="match status" value="1"/>
</dbReference>
<evidence type="ECO:0000313" key="15">
    <source>
        <dbReference type="Proteomes" id="UP000282674"/>
    </source>
</evidence>
<dbReference type="Gene3D" id="2.40.30.10">
    <property type="entry name" value="Translation factors"/>
    <property type="match status" value="1"/>
</dbReference>
<evidence type="ECO:0000256" key="2">
    <source>
        <dbReference type="ARBA" id="ARBA00001974"/>
    </source>
</evidence>
<dbReference type="Pfam" id="PF00175">
    <property type="entry name" value="NAD_binding_1"/>
    <property type="match status" value="1"/>
</dbReference>
<dbReference type="PANTHER" id="PTHR47354:SF5">
    <property type="entry name" value="PROTEIN RFBI"/>
    <property type="match status" value="1"/>
</dbReference>
<comment type="similarity">
    <text evidence="3">In the C-terminal section; belongs to the flavoprotein pyridine nucleotide cytochrome reductase family.</text>
</comment>
<dbReference type="RefSeq" id="WP_122198804.1">
    <property type="nucleotide sequence ID" value="NZ_JBHSKC010000040.1"/>
</dbReference>
<dbReference type="InterPro" id="IPR050415">
    <property type="entry name" value="MRET"/>
</dbReference>
<dbReference type="GO" id="GO:0051537">
    <property type="term" value="F:2 iron, 2 sulfur cluster binding"/>
    <property type="evidence" value="ECO:0007669"/>
    <property type="project" value="UniProtKB-KW"/>
</dbReference>
<protein>
    <recommendedName>
        <fullName evidence="4">nitric oxide dioxygenase</fullName>
        <ecNumber evidence="4">1.14.12.17</ecNumber>
    </recommendedName>
</protein>
<evidence type="ECO:0000256" key="3">
    <source>
        <dbReference type="ARBA" id="ARBA00006401"/>
    </source>
</evidence>
<keyword evidence="8" id="KW-0520">NAD</keyword>
<reference evidence="14 15" key="1">
    <citation type="submission" date="2018-10" db="EMBL/GenBank/DDBJ databases">
        <title>Isolation from soil.</title>
        <authorList>
            <person name="Hu J."/>
        </authorList>
    </citation>
    <scope>NUCLEOTIDE SEQUENCE [LARGE SCALE GENOMIC DNA]</scope>
    <source>
        <strain evidence="14 15">NEAU-Ht49</strain>
    </source>
</reference>
<evidence type="ECO:0000256" key="7">
    <source>
        <dbReference type="ARBA" id="ARBA00023014"/>
    </source>
</evidence>
<feature type="domain" description="Globin" evidence="12">
    <location>
        <begin position="1"/>
        <end position="133"/>
    </location>
</feature>
<dbReference type="InterPro" id="IPR017927">
    <property type="entry name" value="FAD-bd_FR_type"/>
</dbReference>
<evidence type="ECO:0000256" key="8">
    <source>
        <dbReference type="ARBA" id="ARBA00023027"/>
    </source>
</evidence>
<dbReference type="Proteomes" id="UP000282674">
    <property type="component" value="Unassembled WGS sequence"/>
</dbReference>
<comment type="catalytic activity">
    <reaction evidence="9">
        <text>2 nitric oxide + NADH + 2 O2 = 2 nitrate + NAD(+) + H(+)</text>
        <dbReference type="Rhea" id="RHEA:19469"/>
        <dbReference type="ChEBI" id="CHEBI:15378"/>
        <dbReference type="ChEBI" id="CHEBI:15379"/>
        <dbReference type="ChEBI" id="CHEBI:16480"/>
        <dbReference type="ChEBI" id="CHEBI:17632"/>
        <dbReference type="ChEBI" id="CHEBI:57540"/>
        <dbReference type="ChEBI" id="CHEBI:57945"/>
        <dbReference type="EC" id="1.14.12.17"/>
    </reaction>
</comment>
<keyword evidence="7" id="KW-0411">Iron-sulfur</keyword>
<evidence type="ECO:0000256" key="4">
    <source>
        <dbReference type="ARBA" id="ARBA00012229"/>
    </source>
</evidence>
<dbReference type="SUPFAM" id="SSF52343">
    <property type="entry name" value="Ferredoxin reductase-like, C-terminal NADP-linked domain"/>
    <property type="match status" value="1"/>
</dbReference>
<dbReference type="CDD" id="cd06187">
    <property type="entry name" value="O2ase_reductase_like"/>
    <property type="match status" value="1"/>
</dbReference>
<evidence type="ECO:0000256" key="6">
    <source>
        <dbReference type="ARBA" id="ARBA00022857"/>
    </source>
</evidence>
<dbReference type="SUPFAM" id="SSF46458">
    <property type="entry name" value="Globin-like"/>
    <property type="match status" value="1"/>
</dbReference>
<accession>A0A3M2LKK2</accession>
<dbReference type="PROSITE" id="PS51384">
    <property type="entry name" value="FAD_FR"/>
    <property type="match status" value="1"/>
</dbReference>
<feature type="compositionally biased region" description="Pro residues" evidence="11">
    <location>
        <begin position="408"/>
        <end position="424"/>
    </location>
</feature>
<dbReference type="Gene3D" id="3.40.50.80">
    <property type="entry name" value="Nucleotide-binding domain of ferredoxin-NADP reductase (FNR) module"/>
    <property type="match status" value="1"/>
</dbReference>
<evidence type="ECO:0000259" key="13">
    <source>
        <dbReference type="PROSITE" id="PS51384"/>
    </source>
</evidence>
<sequence length="452" mass="48426">MSLEPRIVKESFGHIEPHGTRAVTYFYGRLFAENPRLRALFPPAMDVQNDRLLHALTTLVRSLDDPASLTAYLSRLGRGHRRFGVRPEHYPAVRSALLATLRRFSGGAWSAEAEAAWAAAFDAAAEIMIAAAEQDAAQAPPWWVAEVVDHERRAPDIAVLTVRPGEPLRFTAGQHVTVQVARWPRVWRTYSVANAPRPDGLLRLHVRAVPGGWVSNALVRHTGTGDTVLLGPAAGAMTPPADAGRDLLLVAGGTGLAPLRAIVEQAASTGLHRDVHLLLAARTEHDLYDLPELRRLEASCPWLRVTPVLSGASDGESPGDDVPGDGRPHGAAVAEALERLGDWSGHEVYLAGPAGMIRATTARLRRLGVPPEQIHHELSEAEQREARLHRIPPATCPMSAHASLKAAPPAPADAPPPPPAPLEPVPQLEPARLRTPVALRTPAGVGSESEGG</sequence>
<dbReference type="InterPro" id="IPR008333">
    <property type="entry name" value="Cbr1-like_FAD-bd_dom"/>
</dbReference>
<dbReference type="InterPro" id="IPR012292">
    <property type="entry name" value="Globin/Proto"/>
</dbReference>
<dbReference type="SUPFAM" id="SSF63380">
    <property type="entry name" value="Riboflavin synthase domain-like"/>
    <property type="match status" value="1"/>
</dbReference>
<dbReference type="AlphaFoldDB" id="A0A3M2LKK2"/>
<evidence type="ECO:0000256" key="11">
    <source>
        <dbReference type="SAM" id="MobiDB-lite"/>
    </source>
</evidence>